<dbReference type="PANTHER" id="PTHR28661:SF1">
    <property type="entry name" value="MICROTUBULE NUCLEATION FACTOR SSNA1"/>
    <property type="match status" value="1"/>
</dbReference>
<dbReference type="InterPro" id="IPR033362">
    <property type="entry name" value="SSNA1_fam"/>
</dbReference>
<dbReference type="AlphaFoldDB" id="A0A1Y2EMA5"/>
<dbReference type="PANTHER" id="PTHR28661">
    <property type="entry name" value="SJOEGREN SYNDROME NUCLEAR AUTOANTIGEN 1"/>
    <property type="match status" value="1"/>
</dbReference>
<dbReference type="EMBL" id="MCOG01000038">
    <property type="protein sequence ID" value="ORY72649.1"/>
    <property type="molecule type" value="Genomic_DNA"/>
</dbReference>
<organism evidence="2 3">
    <name type="scientific">Neocallimastix californiae</name>
    <dbReference type="NCBI Taxonomy" id="1754190"/>
    <lineage>
        <taxon>Eukaryota</taxon>
        <taxon>Fungi</taxon>
        <taxon>Fungi incertae sedis</taxon>
        <taxon>Chytridiomycota</taxon>
        <taxon>Chytridiomycota incertae sedis</taxon>
        <taxon>Neocallimastigomycetes</taxon>
        <taxon>Neocallimastigales</taxon>
        <taxon>Neocallimastigaceae</taxon>
        <taxon>Neocallimastix</taxon>
    </lineage>
</organism>
<name>A0A1Y2EMA5_9FUNG</name>
<keyword evidence="1" id="KW-0175">Coiled coil</keyword>
<dbReference type="GO" id="GO:0036064">
    <property type="term" value="C:ciliary basal body"/>
    <property type="evidence" value="ECO:0007669"/>
    <property type="project" value="TreeGrafter"/>
</dbReference>
<comment type="caution">
    <text evidence="2">The sequence shown here is derived from an EMBL/GenBank/DDBJ whole genome shotgun (WGS) entry which is preliminary data.</text>
</comment>
<gene>
    <name evidence="2" type="ORF">LY90DRAFT_699899</name>
</gene>
<keyword evidence="3" id="KW-1185">Reference proteome</keyword>
<sequence length="108" mass="12478">MSSQGALLQNYNTDIILCLEKLKKQREDLYQQILKEEESKRKIEVEISNLSSKLDTLQNSLNKKKKSKMEYDQLIQQTENAYAKILESSQTLLKILTKEGDSLNGNLQ</sequence>
<dbReference type="STRING" id="1754190.A0A1Y2EMA5"/>
<dbReference type="OrthoDB" id="295355at2759"/>
<feature type="coiled-coil region" evidence="1">
    <location>
        <begin position="19"/>
        <end position="77"/>
    </location>
</feature>
<keyword evidence="2" id="KW-0966">Cell projection</keyword>
<keyword evidence="2" id="KW-0282">Flagellum</keyword>
<protein>
    <submittedName>
        <fullName evidence="2">Putative 13 kDa deflagellation-inducible protein</fullName>
    </submittedName>
</protein>
<evidence type="ECO:0000313" key="2">
    <source>
        <dbReference type="EMBL" id="ORY72649.1"/>
    </source>
</evidence>
<evidence type="ECO:0000256" key="1">
    <source>
        <dbReference type="SAM" id="Coils"/>
    </source>
</evidence>
<keyword evidence="2" id="KW-0969">Cilium</keyword>
<reference evidence="2 3" key="1">
    <citation type="submission" date="2016-08" db="EMBL/GenBank/DDBJ databases">
        <title>A Parts List for Fungal Cellulosomes Revealed by Comparative Genomics.</title>
        <authorList>
            <consortium name="DOE Joint Genome Institute"/>
            <person name="Haitjema C.H."/>
            <person name="Gilmore S.P."/>
            <person name="Henske J.K."/>
            <person name="Solomon K.V."/>
            <person name="De Groot R."/>
            <person name="Kuo A."/>
            <person name="Mondo S.J."/>
            <person name="Salamov A.A."/>
            <person name="Labutti K."/>
            <person name="Zhao Z."/>
            <person name="Chiniquy J."/>
            <person name="Barry K."/>
            <person name="Brewer H.M."/>
            <person name="Purvine S.O."/>
            <person name="Wright A.T."/>
            <person name="Boxma B."/>
            <person name="Van Alen T."/>
            <person name="Hackstein J.H."/>
            <person name="Baker S.E."/>
            <person name="Grigoriev I.V."/>
            <person name="O'Malley M.A."/>
        </authorList>
    </citation>
    <scope>NUCLEOTIDE SEQUENCE [LARGE SCALE GENOMIC DNA]</scope>
    <source>
        <strain evidence="2 3">G1</strain>
    </source>
</reference>
<evidence type="ECO:0000313" key="3">
    <source>
        <dbReference type="Proteomes" id="UP000193920"/>
    </source>
</evidence>
<accession>A0A1Y2EMA5</accession>
<proteinExistence type="predicted"/>
<dbReference type="Proteomes" id="UP000193920">
    <property type="component" value="Unassembled WGS sequence"/>
</dbReference>